<accession>A0ABP8PK10</accession>
<dbReference type="InterPro" id="IPR017508">
    <property type="entry name" value="HipA_N1"/>
</dbReference>
<evidence type="ECO:0000256" key="3">
    <source>
        <dbReference type="ARBA" id="ARBA00022777"/>
    </source>
</evidence>
<dbReference type="InterPro" id="IPR012893">
    <property type="entry name" value="HipA-like_C"/>
</dbReference>
<keyword evidence="2" id="KW-0808">Transferase</keyword>
<dbReference type="Pfam" id="PF07804">
    <property type="entry name" value="HipA_C"/>
    <property type="match status" value="1"/>
</dbReference>
<sequence length="427" mass="45674">MTDPLVIRLSGVEIGELTPDARLLWRENADRIAPLNAKVLSHSLPFGVAGMDPSPFFGGLLPEGIGLERLARESRVASNDLYGLLAEVGADVGGSVTIGEPRPAREPIVIQEQQYDRILARAAGYIRGSSVGGGGSAATGVQPKIALTWDPGSARWLIGRGSTPSTHLLKPVPREHAERIRAEAYLNDVATAIGLSAHETRIETAGEQTVLVVERYDRRRTASGIERIHQEDAAQALGLPWGGNAKYESVDPRARLADIARLLGGSAFARTSDRDRLLAMAALNIVAGNTDAHAKNFSLLLPDLGATFRPSGPARLAEAYDIVPQVLFSSERDPLALRVNGHQDSGAITAEDLIAEGRSWGIPQDRAADVVSSTLQNVRTAVESLGERHGAPTSLPVFLLEQAENLLRGDRAWTRPLPPAIALSRSD</sequence>
<evidence type="ECO:0000313" key="7">
    <source>
        <dbReference type="Proteomes" id="UP001500731"/>
    </source>
</evidence>
<comment type="caution">
    <text evidence="6">The sequence shown here is derived from an EMBL/GenBank/DDBJ whole genome shotgun (WGS) entry which is preliminary data.</text>
</comment>
<name>A0ABP8PK10_9MICO</name>
<evidence type="ECO:0000259" key="5">
    <source>
        <dbReference type="Pfam" id="PF13657"/>
    </source>
</evidence>
<dbReference type="Proteomes" id="UP001500731">
    <property type="component" value="Unassembled WGS sequence"/>
</dbReference>
<dbReference type="PANTHER" id="PTHR37419:SF1">
    <property type="entry name" value="SERINE_THREONINE-PROTEIN KINASE TOXIN HIPA"/>
    <property type="match status" value="1"/>
</dbReference>
<feature type="domain" description="HipA-like C-terminal" evidence="4">
    <location>
        <begin position="138"/>
        <end position="380"/>
    </location>
</feature>
<dbReference type="Pfam" id="PF13657">
    <property type="entry name" value="Couple_hipA"/>
    <property type="match status" value="1"/>
</dbReference>
<dbReference type="NCBIfam" id="TIGR03071">
    <property type="entry name" value="couple_hipA"/>
    <property type="match status" value="1"/>
</dbReference>
<keyword evidence="7" id="KW-1185">Reference proteome</keyword>
<proteinExistence type="inferred from homology"/>
<protein>
    <submittedName>
        <fullName evidence="6">Type II toxin-antitoxin system HipA family toxin</fullName>
    </submittedName>
</protein>
<dbReference type="PANTHER" id="PTHR37419">
    <property type="entry name" value="SERINE/THREONINE-PROTEIN KINASE TOXIN HIPA"/>
    <property type="match status" value="1"/>
</dbReference>
<dbReference type="RefSeq" id="WP_345187394.1">
    <property type="nucleotide sequence ID" value="NZ_BAABGP010000017.1"/>
</dbReference>
<dbReference type="InterPro" id="IPR052028">
    <property type="entry name" value="HipA_Ser/Thr_kinase"/>
</dbReference>
<dbReference type="EMBL" id="BAABGP010000017">
    <property type="protein sequence ID" value="GAA4487305.1"/>
    <property type="molecule type" value="Genomic_DNA"/>
</dbReference>
<comment type="similarity">
    <text evidence="1">Belongs to the HipA Ser/Thr kinase family.</text>
</comment>
<evidence type="ECO:0000256" key="2">
    <source>
        <dbReference type="ARBA" id="ARBA00022679"/>
    </source>
</evidence>
<feature type="domain" description="HipA N-terminal subdomain 1" evidence="5">
    <location>
        <begin position="7"/>
        <end position="98"/>
    </location>
</feature>
<evidence type="ECO:0000313" key="6">
    <source>
        <dbReference type="EMBL" id="GAA4487305.1"/>
    </source>
</evidence>
<keyword evidence="3" id="KW-0418">Kinase</keyword>
<evidence type="ECO:0000256" key="1">
    <source>
        <dbReference type="ARBA" id="ARBA00010164"/>
    </source>
</evidence>
<evidence type="ECO:0000259" key="4">
    <source>
        <dbReference type="Pfam" id="PF07804"/>
    </source>
</evidence>
<organism evidence="6 7">
    <name type="scientific">Microbacterium panaciterrae</name>
    <dbReference type="NCBI Taxonomy" id="985759"/>
    <lineage>
        <taxon>Bacteria</taxon>
        <taxon>Bacillati</taxon>
        <taxon>Actinomycetota</taxon>
        <taxon>Actinomycetes</taxon>
        <taxon>Micrococcales</taxon>
        <taxon>Microbacteriaceae</taxon>
        <taxon>Microbacterium</taxon>
    </lineage>
</organism>
<gene>
    <name evidence="6" type="ORF">GCM10023171_24820</name>
</gene>
<reference evidence="7" key="1">
    <citation type="journal article" date="2019" name="Int. J. Syst. Evol. Microbiol.">
        <title>The Global Catalogue of Microorganisms (GCM) 10K type strain sequencing project: providing services to taxonomists for standard genome sequencing and annotation.</title>
        <authorList>
            <consortium name="The Broad Institute Genomics Platform"/>
            <consortium name="The Broad Institute Genome Sequencing Center for Infectious Disease"/>
            <person name="Wu L."/>
            <person name="Ma J."/>
        </authorList>
    </citation>
    <scope>NUCLEOTIDE SEQUENCE [LARGE SCALE GENOMIC DNA]</scope>
    <source>
        <strain evidence="7">JCM 17839</strain>
    </source>
</reference>